<reference evidence="5 6" key="1">
    <citation type="submission" date="2019-05" db="EMBL/GenBank/DDBJ databases">
        <authorList>
            <person name="Lee S.D."/>
        </authorList>
    </citation>
    <scope>NUCLEOTIDE SEQUENCE [LARGE SCALE GENOMIC DNA]</scope>
    <source>
        <strain evidence="5 6">C5-26</strain>
    </source>
</reference>
<dbReference type="GO" id="GO:0016020">
    <property type="term" value="C:membrane"/>
    <property type="evidence" value="ECO:0007669"/>
    <property type="project" value="TreeGrafter"/>
</dbReference>
<feature type="compositionally biased region" description="Low complexity" evidence="1">
    <location>
        <begin position="515"/>
        <end position="528"/>
    </location>
</feature>
<feature type="transmembrane region" description="Helical" evidence="2">
    <location>
        <begin position="458"/>
        <end position="478"/>
    </location>
</feature>
<protein>
    <submittedName>
        <fullName evidence="5">Acyltransferase</fullName>
    </submittedName>
</protein>
<dbReference type="InterPro" id="IPR043968">
    <property type="entry name" value="SGNH"/>
</dbReference>
<name>A0A563E761_9MICO</name>
<feature type="region of interest" description="Disordered" evidence="1">
    <location>
        <begin position="498"/>
        <end position="538"/>
    </location>
</feature>
<sequence>MRRTDLAFRHVRNDLRHNARDGSHTISPDWVGDIYSNRDRLLYRSAPRRRARNRVTSPCTSSRAHLFRPRYGTARCSIRHMSTPAEHNRAGARRAGSAGRGHRRRDIQGLRAMAVAAVIGSHVWNWPSGGFLGVDVFFVISGYLITRVLIRDPPQGIRASLADFYRRRARRILPLALVVLAAALVLAAIQDGPQLAAQARTDVAWAAVFVANWHFAAQGANYFDLGAAPSPVEHFWSLGVEEQFYLVWPLVVLALVAAGTQWRRGSPRALVAAVGLLVVIVSYLWALHQAGTDATTAYYSSLTRAWELGAGALLACLPAFRLRAAARTAMSWLGLVIIVVSYAVVGPQSSMPAPAATWAVLGSALVIAGGIGDRVRWQPALANPVASYLGDISYGLYLWHYPLLISLEVFMVPGSLRMRLATTATTVALAAICHALFEQPIIDWPRHRRSWSQWWVTHRIRMASAGTALVVLLAAVTITAQARPSAFAAPSHLSGALPNDAVAAPTTSPKPSPTPASRSPSAPSSWTPTPQPPLGATGLAIQRGLSDGIRLSSWRNVTPAPASPSSDPDQLPNGQACAATDVADPHSCTYGNSHGREIDIYGDSMGMNLLGAAVSGLGSTYKVRGLTKEACAVNGVDADYGKDAWAIPCVNHRNSVIRYVRKARPDVLVMVETYTWILKLKDGAQGAKAAAQWQGADQKFVDTIRPYVKHIVIVTPSISGVAPSQCYRPGGAPSACVVGIPTFWTLARDAEAKVHGVTFLDLTHWYCVDGSCPVVTTLDGRRTLIKTDYLHISATYERLLGPDLRHLLTAAGVLSKSKRPTPQSSASW</sequence>
<dbReference type="GO" id="GO:0009103">
    <property type="term" value="P:lipopolysaccharide biosynthetic process"/>
    <property type="evidence" value="ECO:0007669"/>
    <property type="project" value="TreeGrafter"/>
</dbReference>
<feature type="transmembrane region" description="Helical" evidence="2">
    <location>
        <begin position="269"/>
        <end position="286"/>
    </location>
</feature>
<keyword evidence="2" id="KW-0812">Transmembrane</keyword>
<dbReference type="Pfam" id="PF01757">
    <property type="entry name" value="Acyl_transf_3"/>
    <property type="match status" value="1"/>
</dbReference>
<dbReference type="PANTHER" id="PTHR23028">
    <property type="entry name" value="ACETYLTRANSFERASE"/>
    <property type="match status" value="1"/>
</dbReference>
<feature type="transmembrane region" description="Helical" evidence="2">
    <location>
        <begin position="244"/>
        <end position="262"/>
    </location>
</feature>
<comment type="caution">
    <text evidence="5">The sequence shown here is derived from an EMBL/GenBank/DDBJ whole genome shotgun (WGS) entry which is preliminary data.</text>
</comment>
<evidence type="ECO:0000256" key="1">
    <source>
        <dbReference type="SAM" id="MobiDB-lite"/>
    </source>
</evidence>
<keyword evidence="6" id="KW-1185">Reference proteome</keyword>
<feature type="compositionally biased region" description="Low complexity" evidence="1">
    <location>
        <begin position="559"/>
        <end position="569"/>
    </location>
</feature>
<evidence type="ECO:0000259" key="3">
    <source>
        <dbReference type="Pfam" id="PF01757"/>
    </source>
</evidence>
<dbReference type="Pfam" id="PF19040">
    <property type="entry name" value="SGNH"/>
    <property type="match status" value="1"/>
</dbReference>
<keyword evidence="2" id="KW-1133">Transmembrane helix</keyword>
<dbReference type="PANTHER" id="PTHR23028:SF53">
    <property type="entry name" value="ACYL_TRANSF_3 DOMAIN-CONTAINING PROTEIN"/>
    <property type="match status" value="1"/>
</dbReference>
<feature type="transmembrane region" description="Helical" evidence="2">
    <location>
        <begin position="418"/>
        <end position="437"/>
    </location>
</feature>
<feature type="transmembrane region" description="Helical" evidence="2">
    <location>
        <begin position="171"/>
        <end position="189"/>
    </location>
</feature>
<dbReference type="Proteomes" id="UP000320244">
    <property type="component" value="Unassembled WGS sequence"/>
</dbReference>
<feature type="transmembrane region" description="Helical" evidence="2">
    <location>
        <begin position="351"/>
        <end position="371"/>
    </location>
</feature>
<gene>
    <name evidence="5" type="ORF">FGL98_04880</name>
</gene>
<feature type="domain" description="Acyltransferase 3" evidence="3">
    <location>
        <begin position="106"/>
        <end position="432"/>
    </location>
</feature>
<reference evidence="5 6" key="2">
    <citation type="submission" date="2019-08" db="EMBL/GenBank/DDBJ databases">
        <title>Jejuicoccus antrihumi gen. nov., sp. nov., a new member of the family Dermacoccaceae isolated from a cave.</title>
        <authorList>
            <person name="Schumann P."/>
            <person name="Kim I.S."/>
        </authorList>
    </citation>
    <scope>NUCLEOTIDE SEQUENCE [LARGE SCALE GENOMIC DNA]</scope>
    <source>
        <strain evidence="5 6">C5-26</strain>
    </source>
</reference>
<proteinExistence type="predicted"/>
<dbReference type="GO" id="GO:0016747">
    <property type="term" value="F:acyltransferase activity, transferring groups other than amino-acyl groups"/>
    <property type="evidence" value="ECO:0007669"/>
    <property type="project" value="InterPro"/>
</dbReference>
<organism evidence="5 6">
    <name type="scientific">Leekyejoonella antrihumi</name>
    <dbReference type="NCBI Taxonomy" id="1660198"/>
    <lineage>
        <taxon>Bacteria</taxon>
        <taxon>Bacillati</taxon>
        <taxon>Actinomycetota</taxon>
        <taxon>Actinomycetes</taxon>
        <taxon>Micrococcales</taxon>
        <taxon>Dermacoccaceae</taxon>
        <taxon>Leekyejoonella</taxon>
    </lineage>
</organism>
<feature type="domain" description="SGNH" evidence="4">
    <location>
        <begin position="584"/>
        <end position="804"/>
    </location>
</feature>
<evidence type="ECO:0000313" key="6">
    <source>
        <dbReference type="Proteomes" id="UP000320244"/>
    </source>
</evidence>
<dbReference type="InterPro" id="IPR002656">
    <property type="entry name" value="Acyl_transf_3_dom"/>
</dbReference>
<feature type="transmembrane region" description="Helical" evidence="2">
    <location>
        <begin position="131"/>
        <end position="150"/>
    </location>
</feature>
<evidence type="ECO:0000259" key="4">
    <source>
        <dbReference type="Pfam" id="PF19040"/>
    </source>
</evidence>
<keyword evidence="5" id="KW-0808">Transferase</keyword>
<keyword evidence="5" id="KW-0012">Acyltransferase</keyword>
<keyword evidence="2" id="KW-0472">Membrane</keyword>
<evidence type="ECO:0000313" key="5">
    <source>
        <dbReference type="EMBL" id="TWP38042.1"/>
    </source>
</evidence>
<dbReference type="EMBL" id="VCQV01000004">
    <property type="protein sequence ID" value="TWP38042.1"/>
    <property type="molecule type" value="Genomic_DNA"/>
</dbReference>
<accession>A0A563E761</accession>
<feature type="region of interest" description="Disordered" evidence="1">
    <location>
        <begin position="555"/>
        <end position="577"/>
    </location>
</feature>
<feature type="region of interest" description="Disordered" evidence="1">
    <location>
        <begin position="84"/>
        <end position="103"/>
    </location>
</feature>
<feature type="transmembrane region" description="Helical" evidence="2">
    <location>
        <begin position="298"/>
        <end position="317"/>
    </location>
</feature>
<evidence type="ECO:0000256" key="2">
    <source>
        <dbReference type="SAM" id="Phobius"/>
    </source>
</evidence>
<feature type="transmembrane region" description="Helical" evidence="2">
    <location>
        <begin position="109"/>
        <end position="125"/>
    </location>
</feature>
<feature type="transmembrane region" description="Helical" evidence="2">
    <location>
        <begin position="329"/>
        <end position="345"/>
    </location>
</feature>
<dbReference type="AlphaFoldDB" id="A0A563E761"/>
<dbReference type="OrthoDB" id="3404679at2"/>
<dbReference type="InterPro" id="IPR050879">
    <property type="entry name" value="Acyltransferase_3"/>
</dbReference>